<dbReference type="InterPro" id="IPR010982">
    <property type="entry name" value="Lambda_DNA-bd_dom_sf"/>
</dbReference>
<dbReference type="InterPro" id="IPR046335">
    <property type="entry name" value="LacI/GalR-like_sensor"/>
</dbReference>
<dbReference type="InterPro" id="IPR028082">
    <property type="entry name" value="Peripla_BP_I"/>
</dbReference>
<dbReference type="Pfam" id="PF00356">
    <property type="entry name" value="LacI"/>
    <property type="match status" value="1"/>
</dbReference>
<organism evidence="5 6">
    <name type="scientific">Paenibacillus polysaccharolyticus</name>
    <dbReference type="NCBI Taxonomy" id="582692"/>
    <lineage>
        <taxon>Bacteria</taxon>
        <taxon>Bacillati</taxon>
        <taxon>Bacillota</taxon>
        <taxon>Bacilli</taxon>
        <taxon>Bacillales</taxon>
        <taxon>Paenibacillaceae</taxon>
        <taxon>Paenibacillus</taxon>
    </lineage>
</organism>
<dbReference type="InterPro" id="IPR000843">
    <property type="entry name" value="HTH_LacI"/>
</dbReference>
<name>A0A1G5LKM5_9BACL</name>
<accession>A0A1G5LKM5</accession>
<dbReference type="GO" id="GO:0000976">
    <property type="term" value="F:transcription cis-regulatory region binding"/>
    <property type="evidence" value="ECO:0007669"/>
    <property type="project" value="TreeGrafter"/>
</dbReference>
<dbReference type="Gene3D" id="3.40.50.2300">
    <property type="match status" value="2"/>
</dbReference>
<dbReference type="Pfam" id="PF13377">
    <property type="entry name" value="Peripla_BP_3"/>
    <property type="match status" value="1"/>
</dbReference>
<keyword evidence="6" id="KW-1185">Reference proteome</keyword>
<keyword evidence="3" id="KW-0804">Transcription</keyword>
<dbReference type="AlphaFoldDB" id="A0A1G5LKM5"/>
<gene>
    <name evidence="5" type="ORF">SAMN05720606_12926</name>
</gene>
<dbReference type="SMART" id="SM00354">
    <property type="entry name" value="HTH_LACI"/>
    <property type="match status" value="1"/>
</dbReference>
<dbReference type="CDD" id="cd01392">
    <property type="entry name" value="HTH_LacI"/>
    <property type="match status" value="1"/>
</dbReference>
<keyword evidence="1" id="KW-0805">Transcription regulation</keyword>
<proteinExistence type="predicted"/>
<dbReference type="Proteomes" id="UP000198538">
    <property type="component" value="Unassembled WGS sequence"/>
</dbReference>
<evidence type="ECO:0000256" key="1">
    <source>
        <dbReference type="ARBA" id="ARBA00023015"/>
    </source>
</evidence>
<protein>
    <submittedName>
        <fullName evidence="5">Transcriptional regulator, LacI family</fullName>
    </submittedName>
</protein>
<evidence type="ECO:0000313" key="6">
    <source>
        <dbReference type="Proteomes" id="UP000198538"/>
    </source>
</evidence>
<evidence type="ECO:0000256" key="3">
    <source>
        <dbReference type="ARBA" id="ARBA00023163"/>
    </source>
</evidence>
<evidence type="ECO:0000256" key="2">
    <source>
        <dbReference type="ARBA" id="ARBA00023125"/>
    </source>
</evidence>
<dbReference type="Gene3D" id="1.10.260.40">
    <property type="entry name" value="lambda repressor-like DNA-binding domains"/>
    <property type="match status" value="1"/>
</dbReference>
<dbReference type="RefSeq" id="WP_090924831.1">
    <property type="nucleotide sequence ID" value="NZ_FMVM01000029.1"/>
</dbReference>
<dbReference type="CDD" id="cd06267">
    <property type="entry name" value="PBP1_LacI_sugar_binding-like"/>
    <property type="match status" value="1"/>
</dbReference>
<dbReference type="PANTHER" id="PTHR30146">
    <property type="entry name" value="LACI-RELATED TRANSCRIPTIONAL REPRESSOR"/>
    <property type="match status" value="1"/>
</dbReference>
<sequence length="355" mass="39141">MASRREVAELAGVSEATVSRVLNGVGPIREETRRRVLEASERLGYVPSALARSFARSKSGNLGVVLPYVPKAHLFSAYFFSEMLSGIGSKARDNGLDLLVMFQTAGEVMNYTDLFRRQKIDACIILGARHDQDELAAMQQLDREGHPFCVMNQHFANESFMEVDADHVEGSRLAIRHLTDQGHRRIAFLNGPDSYSNSQDRLEGVRLGLHEAGMELDSSLLFEGNYSRRSGIEASASIADRLHEIDAVFAANDRMAIGVMHGLRERGVRTQDFPAFVGYDDSDAAEMAVPALSSVRVPFFEMGELAVSKLMQGTSGIADARDSKGYHSTVSFDSLRTLLPTDLIIRASSNRHVEE</sequence>
<dbReference type="EMBL" id="FMVM01000029">
    <property type="protein sequence ID" value="SCZ13467.1"/>
    <property type="molecule type" value="Genomic_DNA"/>
</dbReference>
<reference evidence="6" key="1">
    <citation type="submission" date="2016-10" db="EMBL/GenBank/DDBJ databases">
        <authorList>
            <person name="Varghese N."/>
            <person name="Submissions S."/>
        </authorList>
    </citation>
    <scope>NUCLEOTIDE SEQUENCE [LARGE SCALE GENOMIC DNA]</scope>
    <source>
        <strain evidence="6">BL9</strain>
    </source>
</reference>
<dbReference type="PROSITE" id="PS50932">
    <property type="entry name" value="HTH_LACI_2"/>
    <property type="match status" value="1"/>
</dbReference>
<keyword evidence="2" id="KW-0238">DNA-binding</keyword>
<dbReference type="SUPFAM" id="SSF47413">
    <property type="entry name" value="lambda repressor-like DNA-binding domains"/>
    <property type="match status" value="1"/>
</dbReference>
<evidence type="ECO:0000259" key="4">
    <source>
        <dbReference type="PROSITE" id="PS50932"/>
    </source>
</evidence>
<evidence type="ECO:0000313" key="5">
    <source>
        <dbReference type="EMBL" id="SCZ13467.1"/>
    </source>
</evidence>
<dbReference type="GO" id="GO:0003700">
    <property type="term" value="F:DNA-binding transcription factor activity"/>
    <property type="evidence" value="ECO:0007669"/>
    <property type="project" value="TreeGrafter"/>
</dbReference>
<dbReference type="PANTHER" id="PTHR30146:SF109">
    <property type="entry name" value="HTH-TYPE TRANSCRIPTIONAL REGULATOR GALS"/>
    <property type="match status" value="1"/>
</dbReference>
<dbReference type="STRING" id="582692.SAMN05720606_12926"/>
<dbReference type="SUPFAM" id="SSF53822">
    <property type="entry name" value="Periplasmic binding protein-like I"/>
    <property type="match status" value="1"/>
</dbReference>
<feature type="domain" description="HTH lacI-type" evidence="4">
    <location>
        <begin position="2"/>
        <end position="56"/>
    </location>
</feature>